<name>A0AAD3SKR7_NEPGR</name>
<gene>
    <name evidence="9" type="ORF">Nepgr_014421</name>
</gene>
<dbReference type="InterPro" id="IPR005540">
    <property type="entry name" value="KNOX1"/>
</dbReference>
<dbReference type="SMART" id="SM01188">
    <property type="entry name" value="ELK"/>
    <property type="match status" value="1"/>
</dbReference>
<dbReference type="AlphaFoldDB" id="A0AAD3SKR7"/>
<dbReference type="InterPro" id="IPR001356">
    <property type="entry name" value="HD"/>
</dbReference>
<dbReference type="PROSITE" id="PS51213">
    <property type="entry name" value="ELK"/>
    <property type="match status" value="1"/>
</dbReference>
<comment type="caution">
    <text evidence="9">The sequence shown here is derived from an EMBL/GenBank/DDBJ whole genome shotgun (WGS) entry which is preliminary data.</text>
</comment>
<evidence type="ECO:0000256" key="2">
    <source>
        <dbReference type="ARBA" id="ARBA00023125"/>
    </source>
</evidence>
<dbReference type="Pfam" id="PF03791">
    <property type="entry name" value="KNOX2"/>
    <property type="match status" value="1"/>
</dbReference>
<dbReference type="SMART" id="SM01255">
    <property type="entry name" value="KNOX1"/>
    <property type="match status" value="1"/>
</dbReference>
<dbReference type="SUPFAM" id="SSF46689">
    <property type="entry name" value="Homeodomain-like"/>
    <property type="match status" value="1"/>
</dbReference>
<evidence type="ECO:0000256" key="4">
    <source>
        <dbReference type="ARBA" id="ARBA00023242"/>
    </source>
</evidence>
<keyword evidence="2 5" id="KW-0238">DNA-binding</keyword>
<evidence type="ECO:0000259" key="8">
    <source>
        <dbReference type="PROSITE" id="PS51213"/>
    </source>
</evidence>
<dbReference type="GO" id="GO:0003677">
    <property type="term" value="F:DNA binding"/>
    <property type="evidence" value="ECO:0007669"/>
    <property type="project" value="UniProtKB-UniRule"/>
</dbReference>
<dbReference type="PANTHER" id="PTHR11850">
    <property type="entry name" value="HOMEOBOX PROTEIN TRANSCRIPTION FACTORS"/>
    <property type="match status" value="1"/>
</dbReference>
<sequence>MEGESNGVSYGMMMMVMGENPDGNNGLSAMMPSIFSSSNNRTNTMSLPPPPPVHIMENSLNKHQGINASSSTAVHDCLLRAKIMAHPHYPRLLAAYVNCQKVGAPPEVVAMLDEACGNAARCGGASGSSSRSIVSNGEDPELDQFMDAYCKMLTKYEQELSRPFTDALLFLSKIESQLRDLAFYSSHATEYGISVNRNRTAAEAIDVSRSYREGQSPDCELRCQLLEKYSGYLDNLKKEFLRRKKKGKLPIEARQQLLDWWRRHYNWPYPSESQKLALAQSTGLDQKQINNWFINQRKRHWKPTEDTQFIVMDTTHPNSFIDGTMMSNLYHAGCSSALL</sequence>
<accession>A0AAD3SKR7</accession>
<dbReference type="InterPro" id="IPR050224">
    <property type="entry name" value="TALE_homeobox"/>
</dbReference>
<evidence type="ECO:0000256" key="1">
    <source>
        <dbReference type="ARBA" id="ARBA00004123"/>
    </source>
</evidence>
<comment type="similarity">
    <text evidence="6">Belongs to the TALE/KNOX homeobox family.</text>
</comment>
<feature type="DNA-binding region" description="Homeobox; TALE-type" evidence="5">
    <location>
        <begin position="241"/>
        <end position="304"/>
    </location>
</feature>
<dbReference type="SMART" id="SM01256">
    <property type="entry name" value="KNOX2"/>
    <property type="match status" value="1"/>
</dbReference>
<reference evidence="9" key="1">
    <citation type="submission" date="2023-05" db="EMBL/GenBank/DDBJ databases">
        <title>Nepenthes gracilis genome sequencing.</title>
        <authorList>
            <person name="Fukushima K."/>
        </authorList>
    </citation>
    <scope>NUCLEOTIDE SEQUENCE</scope>
    <source>
        <strain evidence="9">SING2019-196</strain>
    </source>
</reference>
<dbReference type="SMART" id="SM00389">
    <property type="entry name" value="HOX"/>
    <property type="match status" value="1"/>
</dbReference>
<dbReference type="InterPro" id="IPR005541">
    <property type="entry name" value="KNOX2"/>
</dbReference>
<proteinExistence type="inferred from homology"/>
<dbReference type="EMBL" id="BSYO01000012">
    <property type="protein sequence ID" value="GMH12580.1"/>
    <property type="molecule type" value="Genomic_DNA"/>
</dbReference>
<dbReference type="Proteomes" id="UP001279734">
    <property type="component" value="Unassembled WGS sequence"/>
</dbReference>
<comment type="subcellular location">
    <subcellularLocation>
        <location evidence="1 5">Nucleus</location>
    </subcellularLocation>
</comment>
<evidence type="ECO:0000313" key="9">
    <source>
        <dbReference type="EMBL" id="GMH12580.1"/>
    </source>
</evidence>
<dbReference type="PROSITE" id="PS50071">
    <property type="entry name" value="HOMEOBOX_2"/>
    <property type="match status" value="1"/>
</dbReference>
<protein>
    <submittedName>
        <fullName evidence="9">Uncharacterized protein</fullName>
    </submittedName>
</protein>
<dbReference type="GO" id="GO:0005634">
    <property type="term" value="C:nucleus"/>
    <property type="evidence" value="ECO:0007669"/>
    <property type="project" value="UniProtKB-SubCell"/>
</dbReference>
<dbReference type="Pfam" id="PF05920">
    <property type="entry name" value="Homeobox_KN"/>
    <property type="match status" value="1"/>
</dbReference>
<evidence type="ECO:0000256" key="6">
    <source>
        <dbReference type="PROSITE-ProRule" id="PRU00559"/>
    </source>
</evidence>
<dbReference type="Pfam" id="PF03789">
    <property type="entry name" value="ELK"/>
    <property type="match status" value="1"/>
</dbReference>
<dbReference type="Gene3D" id="1.10.10.60">
    <property type="entry name" value="Homeodomain-like"/>
    <property type="match status" value="1"/>
</dbReference>
<evidence type="ECO:0000259" key="7">
    <source>
        <dbReference type="PROSITE" id="PS50071"/>
    </source>
</evidence>
<dbReference type="PROSITE" id="PS00027">
    <property type="entry name" value="HOMEOBOX_1"/>
    <property type="match status" value="1"/>
</dbReference>
<dbReference type="InterPro" id="IPR005539">
    <property type="entry name" value="ELK_dom"/>
</dbReference>
<dbReference type="CDD" id="cd00086">
    <property type="entry name" value="homeodomain"/>
    <property type="match status" value="1"/>
</dbReference>
<dbReference type="InterPro" id="IPR008422">
    <property type="entry name" value="KN_HD"/>
</dbReference>
<evidence type="ECO:0000256" key="3">
    <source>
        <dbReference type="ARBA" id="ARBA00023155"/>
    </source>
</evidence>
<feature type="domain" description="Homeobox" evidence="7">
    <location>
        <begin position="240"/>
        <end position="303"/>
    </location>
</feature>
<feature type="domain" description="ELK" evidence="8">
    <location>
        <begin position="220"/>
        <end position="240"/>
    </location>
</feature>
<dbReference type="Pfam" id="PF03790">
    <property type="entry name" value="KNOX1"/>
    <property type="match status" value="1"/>
</dbReference>
<dbReference type="GO" id="GO:0000981">
    <property type="term" value="F:DNA-binding transcription factor activity, RNA polymerase II-specific"/>
    <property type="evidence" value="ECO:0007669"/>
    <property type="project" value="InterPro"/>
</dbReference>
<evidence type="ECO:0000256" key="5">
    <source>
        <dbReference type="PROSITE-ProRule" id="PRU00108"/>
    </source>
</evidence>
<organism evidence="9 10">
    <name type="scientific">Nepenthes gracilis</name>
    <name type="common">Slender pitcher plant</name>
    <dbReference type="NCBI Taxonomy" id="150966"/>
    <lineage>
        <taxon>Eukaryota</taxon>
        <taxon>Viridiplantae</taxon>
        <taxon>Streptophyta</taxon>
        <taxon>Embryophyta</taxon>
        <taxon>Tracheophyta</taxon>
        <taxon>Spermatophyta</taxon>
        <taxon>Magnoliopsida</taxon>
        <taxon>eudicotyledons</taxon>
        <taxon>Gunneridae</taxon>
        <taxon>Pentapetalae</taxon>
        <taxon>Caryophyllales</taxon>
        <taxon>Nepenthaceae</taxon>
        <taxon>Nepenthes</taxon>
    </lineage>
</organism>
<keyword evidence="4 5" id="KW-0539">Nucleus</keyword>
<keyword evidence="3 5" id="KW-0371">Homeobox</keyword>
<evidence type="ECO:0000313" key="10">
    <source>
        <dbReference type="Proteomes" id="UP001279734"/>
    </source>
</evidence>
<dbReference type="InterPro" id="IPR009057">
    <property type="entry name" value="Homeodomain-like_sf"/>
</dbReference>
<keyword evidence="10" id="KW-1185">Reference proteome</keyword>
<dbReference type="InterPro" id="IPR017970">
    <property type="entry name" value="Homeobox_CS"/>
</dbReference>